<dbReference type="EMBL" id="JBBKZT010000065">
    <property type="protein sequence ID" value="MEJ8852752.1"/>
    <property type="molecule type" value="Genomic_DNA"/>
</dbReference>
<evidence type="ECO:0000313" key="2">
    <source>
        <dbReference type="Proteomes" id="UP001385892"/>
    </source>
</evidence>
<comment type="caution">
    <text evidence="1">The sequence shown here is derived from an EMBL/GenBank/DDBJ whole genome shotgun (WGS) entry which is preliminary data.</text>
</comment>
<gene>
    <name evidence="1" type="ORF">WKW82_39605</name>
</gene>
<dbReference type="RefSeq" id="WP_340348692.1">
    <property type="nucleotide sequence ID" value="NZ_JBBKZT010000065.1"/>
</dbReference>
<evidence type="ECO:0000313" key="1">
    <source>
        <dbReference type="EMBL" id="MEJ8852752.1"/>
    </source>
</evidence>
<accession>A0ABU8WYY2</accession>
<keyword evidence="2" id="KW-1185">Reference proteome</keyword>
<organism evidence="1 2">
    <name type="scientific">Variovorax rhizosphaerae</name>
    <dbReference type="NCBI Taxonomy" id="1836200"/>
    <lineage>
        <taxon>Bacteria</taxon>
        <taxon>Pseudomonadati</taxon>
        <taxon>Pseudomonadota</taxon>
        <taxon>Betaproteobacteria</taxon>
        <taxon>Burkholderiales</taxon>
        <taxon>Comamonadaceae</taxon>
        <taxon>Variovorax</taxon>
    </lineage>
</organism>
<protein>
    <submittedName>
        <fullName evidence="1">Uncharacterized protein</fullName>
    </submittedName>
</protein>
<dbReference type="Proteomes" id="UP001385892">
    <property type="component" value="Unassembled WGS sequence"/>
</dbReference>
<sequence length="75" mass="8830">MRKRTSDDLPHHDAVEITMPQLSDEAAVQIQNFIHHVLDLFEARYGAQIHRFYDDRSRRNMLLSKAPQNIDDPPF</sequence>
<reference evidence="1 2" key="1">
    <citation type="submission" date="2024-03" db="EMBL/GenBank/DDBJ databases">
        <title>Novel species of the genus Variovorax.</title>
        <authorList>
            <person name="Liu Q."/>
            <person name="Xin Y.-H."/>
        </authorList>
    </citation>
    <scope>NUCLEOTIDE SEQUENCE [LARGE SCALE GENOMIC DNA]</scope>
    <source>
        <strain evidence="1 2">KACC 18900</strain>
    </source>
</reference>
<name>A0ABU8WYY2_9BURK</name>
<proteinExistence type="predicted"/>